<comment type="caution">
    <text evidence="1">The sequence shown here is derived from an EMBL/GenBank/DDBJ whole genome shotgun (WGS) entry which is preliminary data.</text>
</comment>
<evidence type="ECO:0000313" key="1">
    <source>
        <dbReference type="EMBL" id="MBB4106126.1"/>
    </source>
</evidence>
<reference evidence="1 2" key="1">
    <citation type="submission" date="2020-08" db="EMBL/GenBank/DDBJ databases">
        <title>Genomic Encyclopedia of Type Strains, Phase IV (KMG-IV): sequencing the most valuable type-strain genomes for metagenomic binning, comparative biology and taxonomic classification.</title>
        <authorList>
            <person name="Goeker M."/>
        </authorList>
    </citation>
    <scope>NUCLEOTIDE SEQUENCE [LARGE SCALE GENOMIC DNA]</scope>
    <source>
        <strain evidence="1 2">DSM 100774</strain>
    </source>
</reference>
<proteinExistence type="predicted"/>
<protein>
    <submittedName>
        <fullName evidence="1">Uncharacterized protein</fullName>
    </submittedName>
</protein>
<dbReference type="EMBL" id="JACIEF010000001">
    <property type="protein sequence ID" value="MBB4106126.1"/>
    <property type="molecule type" value="Genomic_DNA"/>
</dbReference>
<evidence type="ECO:0000313" key="2">
    <source>
        <dbReference type="Proteomes" id="UP000532273"/>
    </source>
</evidence>
<dbReference type="RefSeq" id="WP_183759425.1">
    <property type="nucleotide sequence ID" value="NZ_BMHZ01000002.1"/>
</dbReference>
<name>A0A7W6K8C0_9SPHI</name>
<dbReference type="Proteomes" id="UP000532273">
    <property type="component" value="Unassembled WGS sequence"/>
</dbReference>
<dbReference type="AlphaFoldDB" id="A0A7W6K8C0"/>
<accession>A0A7W6K8C0</accession>
<organism evidence="1 2">
    <name type="scientific">Pedobacter zeae</name>
    <dbReference type="NCBI Taxonomy" id="1737356"/>
    <lineage>
        <taxon>Bacteria</taxon>
        <taxon>Pseudomonadati</taxon>
        <taxon>Bacteroidota</taxon>
        <taxon>Sphingobacteriia</taxon>
        <taxon>Sphingobacteriales</taxon>
        <taxon>Sphingobacteriaceae</taxon>
        <taxon>Pedobacter</taxon>
    </lineage>
</organism>
<gene>
    <name evidence="1" type="ORF">GGQ60_000086</name>
</gene>
<sequence length="55" mass="6072">MKNITAATANSSIREPSVSASFFKEVSTIKQIPNKFAEVLKICGDLFSAILIFFF</sequence>